<comment type="caution">
    <text evidence="4">The sequence shown here is derived from an EMBL/GenBank/DDBJ whole genome shotgun (WGS) entry which is preliminary data.</text>
</comment>
<evidence type="ECO:0000313" key="5">
    <source>
        <dbReference type="Proteomes" id="UP000229498"/>
    </source>
</evidence>
<dbReference type="EMBL" id="PHIG01000034">
    <property type="protein sequence ID" value="PJK29247.1"/>
    <property type="molecule type" value="Genomic_DNA"/>
</dbReference>
<dbReference type="EC" id="5.99.1.4" evidence="1"/>
<dbReference type="Pfam" id="PF01323">
    <property type="entry name" value="DSBA"/>
    <property type="match status" value="1"/>
</dbReference>
<comment type="catalytic activity">
    <reaction evidence="1">
        <text>2-hydroxychromene-2-carboxylate = (3E)-4-(2-hydroxyphenyl)-2-oxobut-3-enoate</text>
        <dbReference type="Rhea" id="RHEA:27401"/>
        <dbReference type="ChEBI" id="CHEBI:59350"/>
        <dbReference type="ChEBI" id="CHEBI:59353"/>
        <dbReference type="EC" id="5.99.1.4"/>
    </reaction>
</comment>
<protein>
    <recommendedName>
        <fullName evidence="1">2-hydroxychromene-2-carboxylate isomerase</fullName>
        <ecNumber evidence="1">5.99.1.4</ecNumber>
    </recommendedName>
</protein>
<evidence type="ECO:0000256" key="1">
    <source>
        <dbReference type="PIRNR" id="PIRNR006386"/>
    </source>
</evidence>
<name>A0A2M9G0K0_9PROT</name>
<dbReference type="GO" id="GO:0006749">
    <property type="term" value="P:glutathione metabolic process"/>
    <property type="evidence" value="ECO:0007669"/>
    <property type="project" value="TreeGrafter"/>
</dbReference>
<dbReference type="GO" id="GO:0004602">
    <property type="term" value="F:glutathione peroxidase activity"/>
    <property type="evidence" value="ECO:0007669"/>
    <property type="project" value="TreeGrafter"/>
</dbReference>
<sequence length="197" mass="21887">MRVDYYCALTSPWTYLGHARLRDIAARHGAEVTIHPVNVLAIFERTGGLPLPKRSPERQAYRLQELRRWRERLGVELNLKPAHFPADETRAAETVIAARAEGLDAMDLAGRFMRAVWAEERDIGLARTIREVVTEAGMDPGALERAAGRYDANAIRAAETDQAVARGVFGAPTYVVGDEIFWGQDRLDFVDAALEAG</sequence>
<evidence type="ECO:0000259" key="3">
    <source>
        <dbReference type="Pfam" id="PF01323"/>
    </source>
</evidence>
<dbReference type="InterPro" id="IPR036249">
    <property type="entry name" value="Thioredoxin-like_sf"/>
</dbReference>
<dbReference type="PIRSF" id="PIRSF006386">
    <property type="entry name" value="HCCAis_GSTk"/>
    <property type="match status" value="1"/>
</dbReference>
<dbReference type="OrthoDB" id="5244108at2"/>
<dbReference type="GO" id="GO:0004364">
    <property type="term" value="F:glutathione transferase activity"/>
    <property type="evidence" value="ECO:0007669"/>
    <property type="project" value="TreeGrafter"/>
</dbReference>
<dbReference type="InterPro" id="IPR001853">
    <property type="entry name" value="DSBA-like_thioredoxin_dom"/>
</dbReference>
<dbReference type="CDD" id="cd03022">
    <property type="entry name" value="DsbA_HCCA_Iso"/>
    <property type="match status" value="1"/>
</dbReference>
<dbReference type="Proteomes" id="UP000229498">
    <property type="component" value="Unassembled WGS sequence"/>
</dbReference>
<organism evidence="4 5">
    <name type="scientific">Minwuia thermotolerans</name>
    <dbReference type="NCBI Taxonomy" id="2056226"/>
    <lineage>
        <taxon>Bacteria</taxon>
        <taxon>Pseudomonadati</taxon>
        <taxon>Pseudomonadota</taxon>
        <taxon>Alphaproteobacteria</taxon>
        <taxon>Minwuiales</taxon>
        <taxon>Minwuiaceae</taxon>
        <taxon>Minwuia</taxon>
    </lineage>
</organism>
<dbReference type="InterPro" id="IPR044087">
    <property type="entry name" value="NahD-like"/>
</dbReference>
<dbReference type="SUPFAM" id="SSF52833">
    <property type="entry name" value="Thioredoxin-like"/>
    <property type="match status" value="1"/>
</dbReference>
<dbReference type="PANTHER" id="PTHR42943">
    <property type="entry name" value="GLUTATHIONE S-TRANSFERASE KAPPA"/>
    <property type="match status" value="1"/>
</dbReference>
<dbReference type="Gene3D" id="3.40.30.10">
    <property type="entry name" value="Glutaredoxin"/>
    <property type="match status" value="1"/>
</dbReference>
<dbReference type="AlphaFoldDB" id="A0A2M9G0K0"/>
<accession>A0A2M9G0K0</accession>
<comment type="similarity">
    <text evidence="1">Belongs to the GST superfamily. NadH family.</text>
</comment>
<dbReference type="GO" id="GO:1901170">
    <property type="term" value="P:naphthalene catabolic process"/>
    <property type="evidence" value="ECO:0007669"/>
    <property type="project" value="InterPro"/>
</dbReference>
<reference evidence="4 5" key="1">
    <citation type="submission" date="2017-11" db="EMBL/GenBank/DDBJ databases">
        <title>Draft genome sequence of Rhizobiales bacterium SY3-13.</title>
        <authorList>
            <person name="Sun C."/>
        </authorList>
    </citation>
    <scope>NUCLEOTIDE SEQUENCE [LARGE SCALE GENOMIC DNA]</scope>
    <source>
        <strain evidence="4 5">SY3-13</strain>
    </source>
</reference>
<gene>
    <name evidence="4" type="ORF">CVT23_12695</name>
</gene>
<dbReference type="GO" id="GO:0018845">
    <property type="term" value="F:2-hydroxychromene-2-carboxylate isomerase activity"/>
    <property type="evidence" value="ECO:0007669"/>
    <property type="project" value="UniProtKB-UniRule"/>
</dbReference>
<keyword evidence="1 4" id="KW-0413">Isomerase</keyword>
<dbReference type="InterPro" id="IPR014440">
    <property type="entry name" value="HCCAis_GSTk"/>
</dbReference>
<keyword evidence="5" id="KW-1185">Reference proteome</keyword>
<feature type="active site" description="Nucleophile" evidence="2">
    <location>
        <position position="11"/>
    </location>
</feature>
<dbReference type="InterPro" id="IPR051924">
    <property type="entry name" value="GST_Kappa/NadH"/>
</dbReference>
<dbReference type="PANTHER" id="PTHR42943:SF2">
    <property type="entry name" value="GLUTATHIONE S-TRANSFERASE KAPPA 1"/>
    <property type="match status" value="1"/>
</dbReference>
<evidence type="ECO:0000313" key="4">
    <source>
        <dbReference type="EMBL" id="PJK29247.1"/>
    </source>
</evidence>
<feature type="domain" description="DSBA-like thioredoxin" evidence="3">
    <location>
        <begin position="3"/>
        <end position="194"/>
    </location>
</feature>
<evidence type="ECO:0000256" key="2">
    <source>
        <dbReference type="PIRSR" id="PIRSR006386-1"/>
    </source>
</evidence>
<proteinExistence type="inferred from homology"/>